<dbReference type="Pfam" id="PF11209">
    <property type="entry name" value="LmeA"/>
    <property type="match status" value="1"/>
</dbReference>
<comment type="caution">
    <text evidence="1">The sequence shown here is derived from an EMBL/GenBank/DDBJ whole genome shotgun (WGS) entry which is preliminary data.</text>
</comment>
<evidence type="ECO:0000313" key="1">
    <source>
        <dbReference type="EMBL" id="MFC5156154.1"/>
    </source>
</evidence>
<dbReference type="EMBL" id="JBHSKP010000030">
    <property type="protein sequence ID" value="MFC5156154.1"/>
    <property type="molecule type" value="Genomic_DNA"/>
</dbReference>
<proteinExistence type="predicted"/>
<name>A0ABW0AQU1_9ACTN</name>
<keyword evidence="2" id="KW-1185">Reference proteome</keyword>
<reference evidence="2" key="1">
    <citation type="journal article" date="2019" name="Int. J. Syst. Evol. Microbiol.">
        <title>The Global Catalogue of Microorganisms (GCM) 10K type strain sequencing project: providing services to taxonomists for standard genome sequencing and annotation.</title>
        <authorList>
            <consortium name="The Broad Institute Genomics Platform"/>
            <consortium name="The Broad Institute Genome Sequencing Center for Infectious Disease"/>
            <person name="Wu L."/>
            <person name="Ma J."/>
        </authorList>
    </citation>
    <scope>NUCLEOTIDE SEQUENCE [LARGE SCALE GENOMIC DNA]</scope>
    <source>
        <strain evidence="2">PCU 266</strain>
    </source>
</reference>
<gene>
    <name evidence="1" type="ORF">ACFPRH_31030</name>
</gene>
<dbReference type="InterPro" id="IPR021373">
    <property type="entry name" value="DUF2993"/>
</dbReference>
<organism evidence="1 2">
    <name type="scientific">Streptomyces amakusaensis</name>
    <dbReference type="NCBI Taxonomy" id="67271"/>
    <lineage>
        <taxon>Bacteria</taxon>
        <taxon>Bacillati</taxon>
        <taxon>Actinomycetota</taxon>
        <taxon>Actinomycetes</taxon>
        <taxon>Kitasatosporales</taxon>
        <taxon>Streptomycetaceae</taxon>
        <taxon>Streptomyces</taxon>
    </lineage>
</organism>
<sequence>MRALRILLIIAVILGIVFTGVDRLAVNIAESQVAEKVKARQGLPATPEVSIKGFPFLTQVMDKNLDEVDIALSDITAGTGDRTVEVTDVRAELTGVRIGADYSSAVASRAEGSAHIAYKDLSHAAPKGASIGWAGAERAAKNQVKLVGPLVDLLKGAGIPVPAAIETLVGDQKITAYSTVELSESGALRLKADSLPELPVPGFEDQLREAVDHELKIEGMPAGIVLDRLEATESGLKIMGTGKDVGLAG</sequence>
<evidence type="ECO:0000313" key="2">
    <source>
        <dbReference type="Proteomes" id="UP001596160"/>
    </source>
</evidence>
<protein>
    <submittedName>
        <fullName evidence="1">DUF2993 domain-containing protein</fullName>
    </submittedName>
</protein>
<dbReference type="RefSeq" id="WP_344484851.1">
    <property type="nucleotide sequence ID" value="NZ_BAAASB010000026.1"/>
</dbReference>
<accession>A0ABW0AQU1</accession>
<dbReference type="Proteomes" id="UP001596160">
    <property type="component" value="Unassembled WGS sequence"/>
</dbReference>